<name>A0A7R8CZU7_LEPSM</name>
<dbReference type="Proteomes" id="UP000675881">
    <property type="component" value="Chromosome 5"/>
</dbReference>
<keyword evidence="2" id="KW-1185">Reference proteome</keyword>
<proteinExistence type="predicted"/>
<dbReference type="EMBL" id="HG994584">
    <property type="protein sequence ID" value="CAF2953606.1"/>
    <property type="molecule type" value="Genomic_DNA"/>
</dbReference>
<organism evidence="1 2">
    <name type="scientific">Lepeophtheirus salmonis</name>
    <name type="common">Salmon louse</name>
    <name type="synonym">Caligus salmonis</name>
    <dbReference type="NCBI Taxonomy" id="72036"/>
    <lineage>
        <taxon>Eukaryota</taxon>
        <taxon>Metazoa</taxon>
        <taxon>Ecdysozoa</taxon>
        <taxon>Arthropoda</taxon>
        <taxon>Crustacea</taxon>
        <taxon>Multicrustacea</taxon>
        <taxon>Hexanauplia</taxon>
        <taxon>Copepoda</taxon>
        <taxon>Siphonostomatoida</taxon>
        <taxon>Caligidae</taxon>
        <taxon>Lepeophtheirus</taxon>
    </lineage>
</organism>
<reference evidence="1" key="1">
    <citation type="submission" date="2021-02" db="EMBL/GenBank/DDBJ databases">
        <authorList>
            <person name="Bekaert M."/>
        </authorList>
    </citation>
    <scope>NUCLEOTIDE SEQUENCE</scope>
    <source>
        <strain evidence="1">IoA-00</strain>
    </source>
</reference>
<evidence type="ECO:0000313" key="2">
    <source>
        <dbReference type="Proteomes" id="UP000675881"/>
    </source>
</evidence>
<accession>A0A7R8CZU7</accession>
<evidence type="ECO:0000313" key="1">
    <source>
        <dbReference type="EMBL" id="CAF2953606.1"/>
    </source>
</evidence>
<sequence length="127" mass="14678">MNFPPDLARVFLQSMALARLSEKERNINHQPREGDKILRQDGENALCRLYRQDHKGMVLAINKEVSSLLEGDAITPVQDFSSLCPKVCSSIFAVKRKDKIRWRVINNLKPPNRFIVRSNLKLKHLKN</sequence>
<protein>
    <submittedName>
        <fullName evidence="1">(salmon louse) hypothetical protein</fullName>
    </submittedName>
</protein>
<dbReference type="AlphaFoldDB" id="A0A7R8CZU7"/>
<gene>
    <name evidence="1" type="ORF">LSAA_9983</name>
</gene>